<evidence type="ECO:0000259" key="3">
    <source>
        <dbReference type="Pfam" id="PF07916"/>
    </source>
</evidence>
<dbReference type="NCBIfam" id="NF010295">
    <property type="entry name" value="PRK13735.1"/>
    <property type="match status" value="1"/>
</dbReference>
<gene>
    <name evidence="4" type="primary">traG</name>
    <name evidence="4" type="ORF">I8531_003296</name>
</gene>
<feature type="transmembrane region" description="Helical" evidence="2">
    <location>
        <begin position="55"/>
        <end position="73"/>
    </location>
</feature>
<accession>A0A9P3WGG6</accession>
<dbReference type="AlphaFoldDB" id="A0A9P3WGG6"/>
<evidence type="ECO:0000313" key="5">
    <source>
        <dbReference type="Proteomes" id="UP000867740"/>
    </source>
</evidence>
<feature type="compositionally biased region" description="Low complexity" evidence="1">
    <location>
        <begin position="540"/>
        <end position="551"/>
    </location>
</feature>
<feature type="transmembrane region" description="Helical" evidence="2">
    <location>
        <begin position="370"/>
        <end position="391"/>
    </location>
</feature>
<reference evidence="4" key="1">
    <citation type="journal article" date="2018" name="Genome Biol.">
        <title>SKESA: strategic k-mer extension for scrupulous assemblies.</title>
        <authorList>
            <person name="Souvorov A."/>
            <person name="Agarwala R."/>
            <person name="Lipman D.J."/>
        </authorList>
    </citation>
    <scope>NUCLEOTIDE SEQUENCE</scope>
    <source>
        <strain evidence="4">CAVp300</strain>
    </source>
</reference>
<reference evidence="4" key="2">
    <citation type="submission" date="2020-10" db="EMBL/GenBank/DDBJ databases">
        <authorList>
            <consortium name="NCBI Pathogen Detection Project"/>
        </authorList>
    </citation>
    <scope>NUCLEOTIDE SEQUENCE</scope>
    <source>
        <strain evidence="4">CAVp300</strain>
    </source>
</reference>
<dbReference type="Pfam" id="PF07916">
    <property type="entry name" value="TraG_N"/>
    <property type="match status" value="1"/>
</dbReference>
<feature type="region of interest" description="Disordered" evidence="1">
    <location>
        <begin position="571"/>
        <end position="595"/>
    </location>
</feature>
<evidence type="ECO:0000256" key="2">
    <source>
        <dbReference type="SAM" id="Phobius"/>
    </source>
</evidence>
<feature type="compositionally biased region" description="Polar residues" evidence="1">
    <location>
        <begin position="707"/>
        <end position="721"/>
    </location>
</feature>
<name>A0A9P3WGG6_KLUIN</name>
<feature type="compositionally biased region" description="Basic and acidic residues" evidence="1">
    <location>
        <begin position="956"/>
        <end position="971"/>
    </location>
</feature>
<proteinExistence type="predicted"/>
<feature type="region of interest" description="Disordered" evidence="1">
    <location>
        <begin position="664"/>
        <end position="730"/>
    </location>
</feature>
<feature type="region of interest" description="Disordered" evidence="1">
    <location>
        <begin position="540"/>
        <end position="559"/>
    </location>
</feature>
<feature type="transmembrane region" description="Helical" evidence="2">
    <location>
        <begin position="32"/>
        <end position="49"/>
    </location>
</feature>
<dbReference type="EMBL" id="DACSUM010000028">
    <property type="protein sequence ID" value="HAT3582969.1"/>
    <property type="molecule type" value="Genomic_DNA"/>
</dbReference>
<feature type="region of interest" description="Disordered" evidence="1">
    <location>
        <begin position="822"/>
        <end position="1081"/>
    </location>
</feature>
<feature type="compositionally biased region" description="Basic and acidic residues" evidence="1">
    <location>
        <begin position="1021"/>
        <end position="1033"/>
    </location>
</feature>
<dbReference type="RefSeq" id="WP_047368790.1">
    <property type="nucleotide sequence ID" value="NZ_CABMNU010000003.1"/>
</dbReference>
<feature type="domain" description="TraG N-terminal Proteobacteria" evidence="3">
    <location>
        <begin position="3"/>
        <end position="453"/>
    </location>
</feature>
<keyword evidence="2" id="KW-1133">Transmembrane helix</keyword>
<feature type="transmembrane region" description="Helical" evidence="2">
    <location>
        <begin position="335"/>
        <end position="358"/>
    </location>
</feature>
<comment type="caution">
    <text evidence="4">The sequence shown here is derived from an EMBL/GenBank/DDBJ whole genome shotgun (WGS) entry which is preliminary data.</text>
</comment>
<feature type="compositionally biased region" description="Polar residues" evidence="1">
    <location>
        <begin position="911"/>
        <end position="923"/>
    </location>
</feature>
<sequence>MTEVWTIYGGDMWRQTFNGVVTIIGSDTYSTLKRIVGLFGVLGVMASFIKSRNPMVFLHWVAIFFIITSVLLVPKRSVQIIDITDPAAVYEVDNVPAGLAGIAGLSTSVGFSVARLYDYALARPDSLTYTKSGMLFGSQIVAQSSDFRTQNPQLAQMLTDYVENCVVGDILLNSKYTVAQLLNSTDPLTLITDNPSPLRGVYQDTGGGRQFVTCQQAAGVIKNLIGADISFGGTTWHALATRLFGNRINANALLSSSMNESYNFFYAGGLSASQIMRNNITNAAIRDGWKGFAARSSDTANLLNLATESSLTKQRISWGAGGVIAARTLPMFQSLMMLVLIGLFPLVIALALVNHSIFGLNTLKLYAGGFLYFQMWPVMFAILNSLANFYLQTKTGNTALVLANQDQVALQHSDAANIAGYLSMSIPILAFFLTKGAASVASQAVGSIMSSAAFATGGQASTTADGNWSFNNMSMDNVNANKFDTNMMHRSGSQAFQTTNGSMHTQTADGSQVYDTSGAISNLPVNMRLSALASSGYSEQARQAQQEAQSSLDGYNHSVTSGFQQMNQLTRQSGNSDTMTQGSDSSVATNVSRGASKMQSAVESYAKSHNISEQQAYNQLMDITNRGSMGADGKAYIKFDSGDQLAGKLGKWATGLSVGGEASVNTGWQHTSGSAHGTQDTNSESRDNRHDQNSQEARDFREGMDMVTSTRLSQSGSHTDNQSSSQAQQFAATLNDAKSQYHQYTESSTRSQEFSRMATLSQSQSASLDANYNQEFVNWTTAKYGSDAQNILTNVKSAQTAATEFMHERLEPEIMRNYGARTEQVNSEPLQPSRTLENPVQSSQEGTVTGRNTPDPQTSMVRNAPSGETGGTISGGRQRVAGQSEPAGSSPVVPAGSTPSRYDASYDVQGTVRTSGGQKTQQGMPGGESERPGAGSLHRSQPGNEPAGRTVSTTPVRREQENVHVGIHERNLSTPASGPSEMMNTDFRQGTQRISEQASGAGIRNDVASSVRAQRSGNTETVRENGGKIDENKNTVQTSSDILKGEHQGAVKRQQIGRTEEDLKQTLPIWDSSEKRGGFQEKLETLRAQQNKAS</sequence>
<organism evidence="4 5">
    <name type="scientific">Kluyvera intermedia</name>
    <name type="common">Enterobacter intermedius</name>
    <dbReference type="NCBI Taxonomy" id="61648"/>
    <lineage>
        <taxon>Bacteria</taxon>
        <taxon>Pseudomonadati</taxon>
        <taxon>Pseudomonadota</taxon>
        <taxon>Gammaproteobacteria</taxon>
        <taxon>Enterobacterales</taxon>
        <taxon>Enterobacteriaceae</taxon>
        <taxon>Kluyvera</taxon>
    </lineage>
</organism>
<dbReference type="InterPro" id="IPR012931">
    <property type="entry name" value="TraG_N_Proteobacteria"/>
</dbReference>
<feature type="compositionally biased region" description="Polar residues" evidence="1">
    <location>
        <begin position="1007"/>
        <end position="1020"/>
    </location>
</feature>
<feature type="compositionally biased region" description="Polar residues" evidence="1">
    <location>
        <begin position="823"/>
        <end position="861"/>
    </location>
</feature>
<protein>
    <submittedName>
        <fullName evidence="4">Conjugal transfer mating pair stabilization protein TraG</fullName>
    </submittedName>
</protein>
<feature type="compositionally biased region" description="Basic and acidic residues" evidence="1">
    <location>
        <begin position="683"/>
        <end position="704"/>
    </location>
</feature>
<evidence type="ECO:0000313" key="4">
    <source>
        <dbReference type="EMBL" id="HAT3582969.1"/>
    </source>
</evidence>
<feature type="compositionally biased region" description="Polar residues" evidence="1">
    <location>
        <begin position="972"/>
        <end position="998"/>
    </location>
</feature>
<dbReference type="Proteomes" id="UP000867740">
    <property type="component" value="Unassembled WGS sequence"/>
</dbReference>
<feature type="compositionally biased region" description="Basic and acidic residues" evidence="1">
    <location>
        <begin position="1072"/>
        <end position="1081"/>
    </location>
</feature>
<evidence type="ECO:0000256" key="1">
    <source>
        <dbReference type="SAM" id="MobiDB-lite"/>
    </source>
</evidence>
<keyword evidence="2" id="KW-0472">Membrane</keyword>
<keyword evidence="2" id="KW-0812">Transmembrane</keyword>
<feature type="compositionally biased region" description="Polar residues" evidence="1">
    <location>
        <begin position="664"/>
        <end position="682"/>
    </location>
</feature>